<name>A0A8J3Z5P0_9ACTN</name>
<dbReference type="SUPFAM" id="SSF52540">
    <property type="entry name" value="P-loop containing nucleoside triphosphate hydrolases"/>
    <property type="match status" value="1"/>
</dbReference>
<dbReference type="InterPro" id="IPR016032">
    <property type="entry name" value="Sig_transdc_resp-reg_C-effctor"/>
</dbReference>
<dbReference type="GO" id="GO:0003677">
    <property type="term" value="F:DNA binding"/>
    <property type="evidence" value="ECO:0007669"/>
    <property type="project" value="UniProtKB-KW"/>
</dbReference>
<dbReference type="PANTHER" id="PTHR43214">
    <property type="entry name" value="TWO-COMPONENT RESPONSE REGULATOR"/>
    <property type="match status" value="1"/>
</dbReference>
<dbReference type="EMBL" id="BOPG01000033">
    <property type="protein sequence ID" value="GIJ57949.1"/>
    <property type="molecule type" value="Genomic_DNA"/>
</dbReference>
<gene>
    <name evidence="3" type="ORF">Vau01_054650</name>
</gene>
<dbReference type="InterPro" id="IPR000792">
    <property type="entry name" value="Tscrpt_reg_LuxR_C"/>
</dbReference>
<keyword evidence="4" id="KW-1185">Reference proteome</keyword>
<dbReference type="InterPro" id="IPR041664">
    <property type="entry name" value="AAA_16"/>
</dbReference>
<dbReference type="SMART" id="SM00421">
    <property type="entry name" value="HTH_LUXR"/>
    <property type="match status" value="1"/>
</dbReference>
<dbReference type="GO" id="GO:0006355">
    <property type="term" value="P:regulation of DNA-templated transcription"/>
    <property type="evidence" value="ECO:0007669"/>
    <property type="project" value="InterPro"/>
</dbReference>
<dbReference type="InterPro" id="IPR036388">
    <property type="entry name" value="WH-like_DNA-bd_sf"/>
</dbReference>
<evidence type="ECO:0000259" key="2">
    <source>
        <dbReference type="PROSITE" id="PS50043"/>
    </source>
</evidence>
<dbReference type="PROSITE" id="PS00622">
    <property type="entry name" value="HTH_LUXR_1"/>
    <property type="match status" value="1"/>
</dbReference>
<dbReference type="Pfam" id="PF00196">
    <property type="entry name" value="GerE"/>
    <property type="match status" value="1"/>
</dbReference>
<protein>
    <submittedName>
        <fullName evidence="3">LuxR family transcriptional regulator</fullName>
    </submittedName>
</protein>
<dbReference type="CDD" id="cd06170">
    <property type="entry name" value="LuxR_C_like"/>
    <property type="match status" value="1"/>
</dbReference>
<dbReference type="Proteomes" id="UP000612585">
    <property type="component" value="Unassembled WGS sequence"/>
</dbReference>
<dbReference type="PANTHER" id="PTHR43214:SF43">
    <property type="entry name" value="TWO-COMPONENT RESPONSE REGULATOR"/>
    <property type="match status" value="1"/>
</dbReference>
<keyword evidence="1" id="KW-0238">DNA-binding</keyword>
<dbReference type="AlphaFoldDB" id="A0A8J3Z5P0"/>
<dbReference type="SUPFAM" id="SSF46894">
    <property type="entry name" value="C-terminal effector domain of the bipartite response regulators"/>
    <property type="match status" value="1"/>
</dbReference>
<evidence type="ECO:0000313" key="4">
    <source>
        <dbReference type="Proteomes" id="UP000612585"/>
    </source>
</evidence>
<dbReference type="InterPro" id="IPR027417">
    <property type="entry name" value="P-loop_NTPase"/>
</dbReference>
<evidence type="ECO:0000256" key="1">
    <source>
        <dbReference type="ARBA" id="ARBA00023125"/>
    </source>
</evidence>
<organism evidence="3 4">
    <name type="scientific">Virgisporangium aurantiacum</name>
    <dbReference type="NCBI Taxonomy" id="175570"/>
    <lineage>
        <taxon>Bacteria</taxon>
        <taxon>Bacillati</taxon>
        <taxon>Actinomycetota</taxon>
        <taxon>Actinomycetes</taxon>
        <taxon>Micromonosporales</taxon>
        <taxon>Micromonosporaceae</taxon>
        <taxon>Virgisporangium</taxon>
    </lineage>
</organism>
<dbReference type="PRINTS" id="PR00038">
    <property type="entry name" value="HTHLUXR"/>
</dbReference>
<accession>A0A8J3Z5P0</accession>
<reference evidence="3" key="1">
    <citation type="submission" date="2021-01" db="EMBL/GenBank/DDBJ databases">
        <title>Whole genome shotgun sequence of Virgisporangium aurantiacum NBRC 16421.</title>
        <authorList>
            <person name="Komaki H."/>
            <person name="Tamura T."/>
        </authorList>
    </citation>
    <scope>NUCLEOTIDE SEQUENCE</scope>
    <source>
        <strain evidence="3">NBRC 16421</strain>
    </source>
</reference>
<sequence length="857" mass="90193">MFEAATGASGCGLIFGGAPGIGKSRLLRSVTENLDPGRYALVAVTGTAATAGLALASLAPALPGDLVVSPQNGVGPNAVASHAGLVRWALDALHRLAAGRPIVLAVDDTHLLDPLSAALVHHLARTRQATVIGTIRTGVPTPEPVRALWIDDLVDRVDLGPLSAGDTADLLQAVLGGPVEARSVDRLWRLTTGNALLLRELVTAARTSGDLVEACGIWRWTGRFALTPTLTDVVDHRIGPLEPAVRDVLELVAFGAPLGLPLLVKATDSAAAEQAEERGLITVTRDDRRTTVRLAHPLYGEVVRQRCPLTRARRLQADLAHLIEATGARRDDDVLRIAAWRVDSDTGTDPRRLLKAVRQAFRLHRLPLAARLSRAALADGGGGFQAAEVLATVLFLTDRPGEALAVLDAQSGSSLRWRCLRGVVAYWGHFDTTAPDALADGRRAHARPVEQSWTRALESLMRLHHGEPRAARQLAGEVLDDPASPPGPRALARTAMAHLLAAGGAPARARAMVEPTGNPYLGLAAELAHGTALLIAGDVAGIDKLVGTDDGDGFAVRSGYRAVLAAQAARLRGQLAAAGQLAAEACALLADGRVYAGLAHAERAHVAALCGDADLARSAMADADARRVPAMAVLDPWFEQARAWVVVAGGDQAGGVTILRRLAERLGNDGFHGHELLALLDLVRLGAAGDVARRLQWLAAYSDNQLAETVTWYADAMARRDGPALLTAMERFQRLGMNLYAAEAAAVAVSLLRAVRSAAAGGAAEELANLLAGCPGARTPALRVRQPALTNREREIALLAAGGVASKEIAERLFLSSRTVDNHLMRVYAKLGVSGRTELATALRALPDLAERLPSEA</sequence>
<dbReference type="Pfam" id="PF13191">
    <property type="entry name" value="AAA_16"/>
    <property type="match status" value="1"/>
</dbReference>
<dbReference type="InterPro" id="IPR039420">
    <property type="entry name" value="WalR-like"/>
</dbReference>
<evidence type="ECO:0000313" key="3">
    <source>
        <dbReference type="EMBL" id="GIJ57949.1"/>
    </source>
</evidence>
<dbReference type="PROSITE" id="PS50043">
    <property type="entry name" value="HTH_LUXR_2"/>
    <property type="match status" value="1"/>
</dbReference>
<comment type="caution">
    <text evidence="3">The sequence shown here is derived from an EMBL/GenBank/DDBJ whole genome shotgun (WGS) entry which is preliminary data.</text>
</comment>
<feature type="domain" description="HTH luxR-type" evidence="2">
    <location>
        <begin position="782"/>
        <end position="847"/>
    </location>
</feature>
<proteinExistence type="predicted"/>
<dbReference type="Gene3D" id="1.10.10.10">
    <property type="entry name" value="Winged helix-like DNA-binding domain superfamily/Winged helix DNA-binding domain"/>
    <property type="match status" value="1"/>
</dbReference>